<dbReference type="InterPro" id="IPR051688">
    <property type="entry name" value="USP_A"/>
</dbReference>
<dbReference type="OrthoDB" id="1100724at2"/>
<dbReference type="Gene3D" id="3.90.1530.10">
    <property type="entry name" value="Conserved hypothetical protein from pyrococcus furiosus pfu- 392566-001, ParB domain"/>
    <property type="match status" value="1"/>
</dbReference>
<keyword evidence="4" id="KW-1185">Reference proteome</keyword>
<dbReference type="SUPFAM" id="SSF110849">
    <property type="entry name" value="ParB/Sulfiredoxin"/>
    <property type="match status" value="1"/>
</dbReference>
<dbReference type="PANTHER" id="PTHR43010">
    <property type="entry name" value="UNIVERSAL STRESS PROTEIN SLR1230"/>
    <property type="match status" value="1"/>
</dbReference>
<evidence type="ECO:0000256" key="1">
    <source>
        <dbReference type="ARBA" id="ARBA00008791"/>
    </source>
</evidence>
<evidence type="ECO:0000259" key="2">
    <source>
        <dbReference type="Pfam" id="PF00582"/>
    </source>
</evidence>
<evidence type="ECO:0000313" key="4">
    <source>
        <dbReference type="Proteomes" id="UP000220527"/>
    </source>
</evidence>
<dbReference type="PANTHER" id="PTHR43010:SF1">
    <property type="entry name" value="USPA DOMAIN-CONTAINING PROTEIN"/>
    <property type="match status" value="1"/>
</dbReference>
<name>A0A2A6RHT8_9CHLR</name>
<dbReference type="InterPro" id="IPR036086">
    <property type="entry name" value="ParB/Sulfiredoxin_sf"/>
</dbReference>
<protein>
    <recommendedName>
        <fullName evidence="2">UspA domain-containing protein</fullName>
    </recommendedName>
</protein>
<accession>A0A2A6RHT8</accession>
<sequence length="585" mass="65331">MEKTMMSDREQRRLDAIDEFRRARRRALIEDLLAWLRGQPDDLLDFEEVRQRIGDLGWASAGLREIPLSEIVGSVGRYHEFTRHFLPRQDSDEARWANVRAAMAENRQLPPIEVYELGGLYFVKDGNHRVSVARELGFSHLMALVTEVRTRVTLDPDATLDDVIIAGEYATLMEATGLDQARPDLDLRATAPSAHQAIGALIEQERRRLERRRGQPVTLQDAACVWYDEVYVPGVELIRARGLLHEFPERTETDLYVWVARRQAALEASLGWPVATHTAVAELAREGGSRPGRILARASERLFDAFIPETMRGGPEPGVWRRDHLPTHADERHQGLFRTILVPLAGTPESWNALDQALVLAQRDDSRLCGLHVVASDSPAPATPDVAERFAERCAAAGVSGRLVYEEGNIGSQICERARWADLVVVHVAYPPPPRPLARLRSGLRDLIQRCPQPILAVPGPPASLKRALVAYDHGPRSHEALILAAYLALRDDLSLVVVTADEHNERLSENLIRAHNYLEQQGVVAGYVLDRRPTGEAILAAAAEHRSDLIMMGCYGARPAFEIVLGSTLDYVLRESRLPVLICR</sequence>
<dbReference type="AlphaFoldDB" id="A0A2A6RHT8"/>
<proteinExistence type="inferred from homology"/>
<dbReference type="InterPro" id="IPR006015">
    <property type="entry name" value="Universal_stress_UspA"/>
</dbReference>
<comment type="similarity">
    <text evidence="1">Belongs to the universal stress protein A family.</text>
</comment>
<dbReference type="SUPFAM" id="SSF52402">
    <property type="entry name" value="Adenine nucleotide alpha hydrolases-like"/>
    <property type="match status" value="2"/>
</dbReference>
<dbReference type="Proteomes" id="UP000220527">
    <property type="component" value="Unassembled WGS sequence"/>
</dbReference>
<dbReference type="InterPro" id="IPR006016">
    <property type="entry name" value="UspA"/>
</dbReference>
<comment type="caution">
    <text evidence="3">The sequence shown here is derived from an EMBL/GenBank/DDBJ whole genome shotgun (WGS) entry which is preliminary data.</text>
</comment>
<gene>
    <name evidence="3" type="ORF">CJ255_13600</name>
</gene>
<organism evidence="3 4">
    <name type="scientific">Candidatus Viridilinea mediisalina</name>
    <dbReference type="NCBI Taxonomy" id="2024553"/>
    <lineage>
        <taxon>Bacteria</taxon>
        <taxon>Bacillati</taxon>
        <taxon>Chloroflexota</taxon>
        <taxon>Chloroflexia</taxon>
        <taxon>Chloroflexales</taxon>
        <taxon>Chloroflexineae</taxon>
        <taxon>Oscillochloridaceae</taxon>
        <taxon>Candidatus Viridilinea</taxon>
    </lineage>
</organism>
<reference evidence="4" key="1">
    <citation type="submission" date="2017-08" db="EMBL/GenBank/DDBJ databases">
        <authorList>
            <person name="Grouzdev D.S."/>
            <person name="Gaisin V.A."/>
            <person name="Rysina M.S."/>
            <person name="Gorlenko V.M."/>
        </authorList>
    </citation>
    <scope>NUCLEOTIDE SEQUENCE [LARGE SCALE GENOMIC DNA]</scope>
    <source>
        <strain evidence="4">Kir15-3F</strain>
    </source>
</reference>
<evidence type="ECO:0000313" key="3">
    <source>
        <dbReference type="EMBL" id="PDW02511.1"/>
    </source>
</evidence>
<dbReference type="CDD" id="cd00293">
    <property type="entry name" value="USP-like"/>
    <property type="match status" value="2"/>
</dbReference>
<feature type="domain" description="UspA" evidence="2">
    <location>
        <begin position="337"/>
        <end position="459"/>
    </location>
</feature>
<feature type="domain" description="UspA" evidence="2">
    <location>
        <begin position="515"/>
        <end position="585"/>
    </location>
</feature>
<dbReference type="PRINTS" id="PR01438">
    <property type="entry name" value="UNVRSLSTRESS"/>
</dbReference>
<dbReference type="Gene3D" id="3.40.50.12370">
    <property type="match status" value="1"/>
</dbReference>
<dbReference type="EMBL" id="NQWI01000064">
    <property type="protein sequence ID" value="PDW02511.1"/>
    <property type="molecule type" value="Genomic_DNA"/>
</dbReference>
<dbReference type="Pfam" id="PF00582">
    <property type="entry name" value="Usp"/>
    <property type="match status" value="2"/>
</dbReference>